<protein>
    <submittedName>
        <fullName evidence="1">Uncharacterized protein</fullName>
    </submittedName>
</protein>
<sequence length="89" mass="10519">MISWSPMSGLKLIEPVSFQLRQVYNWIDRFWRLDHNFIIPWPFLLILSFWKADKLLLTPMMGFDSVRSLLEVKSPSKVGYSQMDGLENL</sequence>
<dbReference type="EMBL" id="QGKX02001621">
    <property type="protein sequence ID" value="KAF3504684.1"/>
    <property type="molecule type" value="Genomic_DNA"/>
</dbReference>
<name>A0A8S9NHP9_BRACR</name>
<evidence type="ECO:0000313" key="2">
    <source>
        <dbReference type="Proteomes" id="UP000712600"/>
    </source>
</evidence>
<reference evidence="1" key="1">
    <citation type="submission" date="2019-12" db="EMBL/GenBank/DDBJ databases">
        <title>Genome sequencing and annotation of Brassica cretica.</title>
        <authorList>
            <person name="Studholme D.J."/>
            <person name="Sarris P."/>
        </authorList>
    </citation>
    <scope>NUCLEOTIDE SEQUENCE</scope>
    <source>
        <strain evidence="1">PFS-109/04</strain>
        <tissue evidence="1">Leaf</tissue>
    </source>
</reference>
<dbReference type="Proteomes" id="UP000712600">
    <property type="component" value="Unassembled WGS sequence"/>
</dbReference>
<accession>A0A8S9NHP9</accession>
<dbReference type="AlphaFoldDB" id="A0A8S9NHP9"/>
<organism evidence="1 2">
    <name type="scientific">Brassica cretica</name>
    <name type="common">Mustard</name>
    <dbReference type="NCBI Taxonomy" id="69181"/>
    <lineage>
        <taxon>Eukaryota</taxon>
        <taxon>Viridiplantae</taxon>
        <taxon>Streptophyta</taxon>
        <taxon>Embryophyta</taxon>
        <taxon>Tracheophyta</taxon>
        <taxon>Spermatophyta</taxon>
        <taxon>Magnoliopsida</taxon>
        <taxon>eudicotyledons</taxon>
        <taxon>Gunneridae</taxon>
        <taxon>Pentapetalae</taxon>
        <taxon>rosids</taxon>
        <taxon>malvids</taxon>
        <taxon>Brassicales</taxon>
        <taxon>Brassicaceae</taxon>
        <taxon>Brassiceae</taxon>
        <taxon>Brassica</taxon>
    </lineage>
</organism>
<gene>
    <name evidence="1" type="ORF">F2Q69_00040744</name>
</gene>
<proteinExistence type="predicted"/>
<comment type="caution">
    <text evidence="1">The sequence shown here is derived from an EMBL/GenBank/DDBJ whole genome shotgun (WGS) entry which is preliminary data.</text>
</comment>
<evidence type="ECO:0000313" key="1">
    <source>
        <dbReference type="EMBL" id="KAF3504684.1"/>
    </source>
</evidence>